<name>A0A451B2T0_9GAMM</name>
<evidence type="ECO:0000313" key="1">
    <source>
        <dbReference type="EMBL" id="VFK67220.1"/>
    </source>
</evidence>
<accession>A0A451B2T0</accession>
<dbReference type="AlphaFoldDB" id="A0A451B2T0"/>
<dbReference type="EMBL" id="CAADFZ010000131">
    <property type="protein sequence ID" value="VFK67220.1"/>
    <property type="molecule type" value="Genomic_DNA"/>
</dbReference>
<dbReference type="EMBL" id="CAADGD010000123">
    <property type="protein sequence ID" value="VFK72572.1"/>
    <property type="molecule type" value="Genomic_DNA"/>
</dbReference>
<organism evidence="2">
    <name type="scientific">Candidatus Kentrum sp. UNK</name>
    <dbReference type="NCBI Taxonomy" id="2126344"/>
    <lineage>
        <taxon>Bacteria</taxon>
        <taxon>Pseudomonadati</taxon>
        <taxon>Pseudomonadota</taxon>
        <taxon>Gammaproteobacteria</taxon>
        <taxon>Candidatus Kentrum</taxon>
    </lineage>
</organism>
<reference evidence="2" key="1">
    <citation type="submission" date="2019-02" db="EMBL/GenBank/DDBJ databases">
        <authorList>
            <person name="Gruber-Vodicka R. H."/>
            <person name="Seah K. B. B."/>
        </authorList>
    </citation>
    <scope>NUCLEOTIDE SEQUENCE</scope>
    <source>
        <strain evidence="2">BECK_BY19</strain>
        <strain evidence="1">BECK_BY8</strain>
    </source>
</reference>
<proteinExistence type="predicted"/>
<gene>
    <name evidence="1" type="ORF">BECKUNK1418G_GA0071005_11313</name>
    <name evidence="2" type="ORF">BECKUNK1418H_GA0071006_11234</name>
</gene>
<protein>
    <submittedName>
        <fullName evidence="2">Uncharacterized protein</fullName>
    </submittedName>
</protein>
<evidence type="ECO:0000313" key="2">
    <source>
        <dbReference type="EMBL" id="VFK72572.1"/>
    </source>
</evidence>
<sequence>MRGFLCKVPGGIGAYANTHSALVLARSVDMFYKIPVLQDANFALPAA</sequence>